<comment type="caution">
    <text evidence="13">The sequence shown here is derived from an EMBL/GenBank/DDBJ whole genome shotgun (WGS) entry which is preliminary data.</text>
</comment>
<dbReference type="InterPro" id="IPR001736">
    <property type="entry name" value="PLipase_D/transphosphatidylase"/>
</dbReference>
<dbReference type="SMART" id="SM00155">
    <property type="entry name" value="PLDc"/>
    <property type="match status" value="2"/>
</dbReference>
<dbReference type="InterPro" id="IPR025202">
    <property type="entry name" value="PLD-like_dom"/>
</dbReference>
<keyword evidence="7 11" id="KW-0812">Transmembrane</keyword>
<evidence type="ECO:0000256" key="7">
    <source>
        <dbReference type="ARBA" id="ARBA00022692"/>
    </source>
</evidence>
<proteinExistence type="predicted"/>
<dbReference type="GO" id="GO:0005576">
    <property type="term" value="C:extracellular region"/>
    <property type="evidence" value="ECO:0007669"/>
    <property type="project" value="UniProtKB-SubCell"/>
</dbReference>
<dbReference type="AlphaFoldDB" id="A0A369TQW7"/>
<evidence type="ECO:0000256" key="4">
    <source>
        <dbReference type="ARBA" id="ARBA00018392"/>
    </source>
</evidence>
<dbReference type="EMBL" id="QPMK01000002">
    <property type="protein sequence ID" value="RDD67560.1"/>
    <property type="molecule type" value="Genomic_DNA"/>
</dbReference>
<dbReference type="SUPFAM" id="SSF56024">
    <property type="entry name" value="Phospholipase D/nuclease"/>
    <property type="match status" value="2"/>
</dbReference>
<feature type="transmembrane region" description="Helical" evidence="11">
    <location>
        <begin position="37"/>
        <end position="57"/>
    </location>
</feature>
<dbReference type="InterPro" id="IPR027379">
    <property type="entry name" value="CLS_N"/>
</dbReference>
<comment type="function">
    <text evidence="1">Could be a virulence factor.</text>
</comment>
<dbReference type="OrthoDB" id="9762009at2"/>
<dbReference type="GO" id="GO:0032049">
    <property type="term" value="P:cardiolipin biosynthetic process"/>
    <property type="evidence" value="ECO:0007669"/>
    <property type="project" value="UniProtKB-ARBA"/>
</dbReference>
<accession>A0A369TQW7</accession>
<evidence type="ECO:0000256" key="6">
    <source>
        <dbReference type="ARBA" id="ARBA00022525"/>
    </source>
</evidence>
<keyword evidence="5" id="KW-1003">Cell membrane</keyword>
<evidence type="ECO:0000256" key="9">
    <source>
        <dbReference type="ARBA" id="ARBA00023136"/>
    </source>
</evidence>
<dbReference type="PANTHER" id="PTHR21248:SF22">
    <property type="entry name" value="PHOSPHOLIPASE D"/>
    <property type="match status" value="1"/>
</dbReference>
<dbReference type="GO" id="GO:0030572">
    <property type="term" value="F:phosphatidyltransferase activity"/>
    <property type="evidence" value="ECO:0007669"/>
    <property type="project" value="UniProtKB-ARBA"/>
</dbReference>
<evidence type="ECO:0000313" key="14">
    <source>
        <dbReference type="Proteomes" id="UP000253977"/>
    </source>
</evidence>
<feature type="transmembrane region" description="Helical" evidence="11">
    <location>
        <begin position="6"/>
        <end position="25"/>
    </location>
</feature>
<dbReference type="RefSeq" id="WP_114509375.1">
    <property type="nucleotide sequence ID" value="NZ_QPMK01000002.1"/>
</dbReference>
<evidence type="ECO:0000256" key="3">
    <source>
        <dbReference type="ARBA" id="ARBA00004651"/>
    </source>
</evidence>
<keyword evidence="9 11" id="KW-0472">Membrane</keyword>
<evidence type="ECO:0000313" key="13">
    <source>
        <dbReference type="EMBL" id="RDD67560.1"/>
    </source>
</evidence>
<feature type="domain" description="PLD phosphodiesterase" evidence="12">
    <location>
        <begin position="198"/>
        <end position="225"/>
    </location>
</feature>
<evidence type="ECO:0000256" key="2">
    <source>
        <dbReference type="ARBA" id="ARBA00004613"/>
    </source>
</evidence>
<sequence>MTWTAAPFAAIPIAVLAVLSAVVVLQQRRTPQSAAAWLLFIVFLPYLAIPFFVILGFRKRTSRFEPIAFDTAVDPRPDQTVARDAVVPASYGIPAATGGNSLKIVRAGEEAFVELIRLCRSARTDLQCLFYLVADDAVGQAFVEELIARAEAGVSVRLLLDRLGNLKPPRRSLDALKAAGGEVRYFSPLLQLPEKGHLNLRNHRKMVIADGARVFAGGMNVGTEYMGPDPSPDRWTDLAYLIEGPAVATFRDVFRSDWGTTGGALSQAGTGWPGTAAGGARVQLVPSGPDTAGDPLHDTLVNAIHSARRRVWLATPYFLPTEFLGNALSIAAKRRVDVRVLLPQTSNQKLADFARGAYLRDMQDAGCRIEFFQGGMLHAKAGVIDDIGYLGSANFDVRSMLLNFETTLFVYDPGSVQALADWYRLQEERCTSGLPPAGFFRRISEGVFRLGAPVL</sequence>
<feature type="domain" description="PLD phosphodiesterase" evidence="12">
    <location>
        <begin position="373"/>
        <end position="399"/>
    </location>
</feature>
<organism evidence="13 14">
    <name type="scientific">Thalassococcus profundi</name>
    <dbReference type="NCBI Taxonomy" id="2282382"/>
    <lineage>
        <taxon>Bacteria</taxon>
        <taxon>Pseudomonadati</taxon>
        <taxon>Pseudomonadota</taxon>
        <taxon>Alphaproteobacteria</taxon>
        <taxon>Rhodobacterales</taxon>
        <taxon>Roseobacteraceae</taxon>
        <taxon>Thalassococcus</taxon>
    </lineage>
</organism>
<gene>
    <name evidence="13" type="ORF">DU478_02570</name>
</gene>
<keyword evidence="6" id="KW-0964">Secreted</keyword>
<dbReference type="Pfam" id="PF13091">
    <property type="entry name" value="PLDc_2"/>
    <property type="match status" value="2"/>
</dbReference>
<dbReference type="GO" id="GO:0005886">
    <property type="term" value="C:plasma membrane"/>
    <property type="evidence" value="ECO:0007669"/>
    <property type="project" value="UniProtKB-SubCell"/>
</dbReference>
<evidence type="ECO:0000256" key="10">
    <source>
        <dbReference type="ARBA" id="ARBA00029594"/>
    </source>
</evidence>
<evidence type="ECO:0000259" key="12">
    <source>
        <dbReference type="PROSITE" id="PS50035"/>
    </source>
</evidence>
<comment type="subcellular location">
    <subcellularLocation>
        <location evidence="3">Cell membrane</location>
        <topology evidence="3">Multi-pass membrane protein</topology>
    </subcellularLocation>
    <subcellularLocation>
        <location evidence="2">Secreted</location>
    </subcellularLocation>
</comment>
<evidence type="ECO:0000256" key="1">
    <source>
        <dbReference type="ARBA" id="ARBA00003145"/>
    </source>
</evidence>
<dbReference type="PANTHER" id="PTHR21248">
    <property type="entry name" value="CARDIOLIPIN SYNTHASE"/>
    <property type="match status" value="1"/>
</dbReference>
<dbReference type="Proteomes" id="UP000253977">
    <property type="component" value="Unassembled WGS sequence"/>
</dbReference>
<protein>
    <recommendedName>
        <fullName evidence="4">Phospholipase D</fullName>
    </recommendedName>
    <alternativeName>
        <fullName evidence="10">Choline phosphatase</fullName>
    </alternativeName>
</protein>
<name>A0A369TQW7_9RHOB</name>
<keyword evidence="8 11" id="KW-1133">Transmembrane helix</keyword>
<dbReference type="Pfam" id="PF13396">
    <property type="entry name" value="PLDc_N"/>
    <property type="match status" value="1"/>
</dbReference>
<evidence type="ECO:0000256" key="11">
    <source>
        <dbReference type="SAM" id="Phobius"/>
    </source>
</evidence>
<dbReference type="PROSITE" id="PS50035">
    <property type="entry name" value="PLD"/>
    <property type="match status" value="2"/>
</dbReference>
<evidence type="ECO:0000256" key="5">
    <source>
        <dbReference type="ARBA" id="ARBA00022475"/>
    </source>
</evidence>
<reference evidence="13 14" key="1">
    <citation type="submission" date="2018-07" db="EMBL/GenBank/DDBJ databases">
        <title>Thalassococcus profundi sp. nov., a marine bacterium isolated from deep seawater of Okinawa Trough.</title>
        <authorList>
            <person name="Yu M."/>
        </authorList>
    </citation>
    <scope>NUCLEOTIDE SEQUENCE [LARGE SCALE GENOMIC DNA]</scope>
    <source>
        <strain evidence="13 14">WRAS1</strain>
    </source>
</reference>
<evidence type="ECO:0000256" key="8">
    <source>
        <dbReference type="ARBA" id="ARBA00022989"/>
    </source>
</evidence>
<dbReference type="Gene3D" id="3.30.870.10">
    <property type="entry name" value="Endonuclease Chain A"/>
    <property type="match status" value="2"/>
</dbReference>
<keyword evidence="14" id="KW-1185">Reference proteome</keyword>